<keyword evidence="3 10" id="KW-0813">Transport</keyword>
<evidence type="ECO:0000313" key="16">
    <source>
        <dbReference type="Proteomes" id="UP001606300"/>
    </source>
</evidence>
<dbReference type="PROSITE" id="PS51257">
    <property type="entry name" value="PROKAR_LIPOPROTEIN"/>
    <property type="match status" value="1"/>
</dbReference>
<evidence type="ECO:0000256" key="6">
    <source>
        <dbReference type="ARBA" id="ARBA00023077"/>
    </source>
</evidence>
<dbReference type="InterPro" id="IPR036942">
    <property type="entry name" value="Beta-barrel_TonB_sf"/>
</dbReference>
<evidence type="ECO:0000256" key="9">
    <source>
        <dbReference type="ARBA" id="ARBA00023237"/>
    </source>
</evidence>
<gene>
    <name evidence="15" type="ORF">ACG02S_08480</name>
</gene>
<keyword evidence="12" id="KW-0732">Signal</keyword>
<feature type="signal peptide" evidence="12">
    <location>
        <begin position="1"/>
        <end position="27"/>
    </location>
</feature>
<reference evidence="15 16" key="1">
    <citation type="submission" date="2024-09" db="EMBL/GenBank/DDBJ databases">
        <title>Novel species of the genus Pelomonas and Roseateles isolated from streams.</title>
        <authorList>
            <person name="Lu H."/>
        </authorList>
    </citation>
    <scope>NUCLEOTIDE SEQUENCE [LARGE SCALE GENOMIC DNA]</scope>
    <source>
        <strain evidence="15 16">DC23W</strain>
    </source>
</reference>
<evidence type="ECO:0000256" key="8">
    <source>
        <dbReference type="ARBA" id="ARBA00023170"/>
    </source>
</evidence>
<organism evidence="15 16">
    <name type="scientific">Pelomonas dachongensis</name>
    <dbReference type="NCBI Taxonomy" id="3299029"/>
    <lineage>
        <taxon>Bacteria</taxon>
        <taxon>Pseudomonadati</taxon>
        <taxon>Pseudomonadota</taxon>
        <taxon>Betaproteobacteria</taxon>
        <taxon>Burkholderiales</taxon>
        <taxon>Sphaerotilaceae</taxon>
        <taxon>Roseateles</taxon>
    </lineage>
</organism>
<keyword evidence="9 10" id="KW-0998">Cell outer membrane</keyword>
<comment type="similarity">
    <text evidence="2 10 11">Belongs to the TonB-dependent receptor family.</text>
</comment>
<dbReference type="InterPro" id="IPR037066">
    <property type="entry name" value="Plug_dom_sf"/>
</dbReference>
<evidence type="ECO:0000256" key="4">
    <source>
        <dbReference type="ARBA" id="ARBA00022452"/>
    </source>
</evidence>
<evidence type="ECO:0000256" key="2">
    <source>
        <dbReference type="ARBA" id="ARBA00009810"/>
    </source>
</evidence>
<evidence type="ECO:0000313" key="15">
    <source>
        <dbReference type="EMBL" id="MFG6413930.1"/>
    </source>
</evidence>
<dbReference type="PROSITE" id="PS52016">
    <property type="entry name" value="TONB_DEPENDENT_REC_3"/>
    <property type="match status" value="1"/>
</dbReference>
<evidence type="ECO:0000256" key="10">
    <source>
        <dbReference type="PROSITE-ProRule" id="PRU01360"/>
    </source>
</evidence>
<dbReference type="Gene3D" id="2.40.170.20">
    <property type="entry name" value="TonB-dependent receptor, beta-barrel domain"/>
    <property type="match status" value="1"/>
</dbReference>
<evidence type="ECO:0000256" key="11">
    <source>
        <dbReference type="RuleBase" id="RU003357"/>
    </source>
</evidence>
<evidence type="ECO:0000256" key="7">
    <source>
        <dbReference type="ARBA" id="ARBA00023136"/>
    </source>
</evidence>
<dbReference type="InterPro" id="IPR012910">
    <property type="entry name" value="Plug_dom"/>
</dbReference>
<dbReference type="Proteomes" id="UP001606300">
    <property type="component" value="Unassembled WGS sequence"/>
</dbReference>
<dbReference type="Pfam" id="PF00593">
    <property type="entry name" value="TonB_dep_Rec_b-barrel"/>
    <property type="match status" value="1"/>
</dbReference>
<keyword evidence="5 10" id="KW-0812">Transmembrane</keyword>
<feature type="chain" id="PRO_5045105292" evidence="12">
    <location>
        <begin position="28"/>
        <end position="979"/>
    </location>
</feature>
<feature type="domain" description="TonB-dependent receptor-like beta-barrel" evidence="13">
    <location>
        <begin position="449"/>
        <end position="942"/>
    </location>
</feature>
<evidence type="ECO:0000256" key="5">
    <source>
        <dbReference type="ARBA" id="ARBA00022692"/>
    </source>
</evidence>
<keyword evidence="6 11" id="KW-0798">TonB box</keyword>
<keyword evidence="7 10" id="KW-0472">Membrane</keyword>
<evidence type="ECO:0000256" key="3">
    <source>
        <dbReference type="ARBA" id="ARBA00022448"/>
    </source>
</evidence>
<proteinExistence type="inferred from homology"/>
<comment type="subcellular location">
    <subcellularLocation>
        <location evidence="1 10">Cell outer membrane</location>
        <topology evidence="1 10">Multi-pass membrane protein</topology>
    </subcellularLocation>
</comment>
<sequence>MKAPRQPTLIHLAALAACAGLALPTQAQTAEAAPDAATDSGSNVLSTVVVTGSRISARGFTQPTPTTRLVASDLEKVAKPNLFNAIAELPALQGSTGRTTSTNSTSSGIQGLSSLSLRGLGPIRTLTLIDGQRVVGANVTGVTDVSQFPQLLIKQVDVVTGGASASYGSDAVGGVVNFITDKRFSGFKANVEGGQTNYGDDKNSTLQAAWGSGFLEGRAHLSASVEYSREKGVPSPRFGGAGANGRDWFRNPAFQVRPIAQTTDGKPQYTFIENAQQFQYAKYGLITSGPLQGTAFGPGGTPYQFQYGSNGVPTGTGAVTGCVTPFCVGGDLSGTVGGGTTLGMNMTRQVAYTRGSFELNDDHEVFFSLNYGKVDSLFTPNPGAAKNANLTIQCSNPFLPTSIVTACAANNITSFQYGVANAIFPDDIEVNPVRTQLRAVVGANGKFDAFGKGWTYDAYATHAQNTIDISVQHMTLNARYNAAIDAVRGPNNTIICRNAAAAASGCVPLNIIGDVPIDPAAWAYIAPANGPHQYSRQRQSVAAFNVNGEPFSLWAGPVAVAFGAEARREQYYVIGDPYGNGVFPETPNTPQYPADPLLNTTIGNNWYAGNYHNAKGAYHVKEGFIELNLPLFKGTALGEANLNIAGRHTDYSTSGKVDSWKVGSTWQTGIDGLRLRAVTSRDVRAPNLSELFAAPLVVNNTVNYQGTTLTVQQRTIGNVNLRPEIARNTTFGLVLAQPMWAPGFSASVDYFDIKVDDVISSLNAQQEVDLCVAGNQEICAAIDLVSATKYVTLQAFNLASMRNKGFDLEALYRFNLGSVGLPGSLTLRGLATHTRSFVTNSGVVGTIPSEAAGVNLGNTPKWKGQFSQSWENETASFTVSQRWISDGVYSNEYIECQTNCPVSTVTRPTILNNQMKGAFYWDIGGSYKVNKHLSVYFKVDNLTDVDPVAAPQTGTGYGINPFLYDVLGRQYRVGARMSF</sequence>
<dbReference type="RefSeq" id="WP_394470001.1">
    <property type="nucleotide sequence ID" value="NZ_JBIGHY010000002.1"/>
</dbReference>
<evidence type="ECO:0000256" key="12">
    <source>
        <dbReference type="SAM" id="SignalP"/>
    </source>
</evidence>
<dbReference type="InterPro" id="IPR000531">
    <property type="entry name" value="Beta-barrel_TonB"/>
</dbReference>
<evidence type="ECO:0000256" key="1">
    <source>
        <dbReference type="ARBA" id="ARBA00004571"/>
    </source>
</evidence>
<evidence type="ECO:0000259" key="14">
    <source>
        <dbReference type="Pfam" id="PF07715"/>
    </source>
</evidence>
<evidence type="ECO:0000259" key="13">
    <source>
        <dbReference type="Pfam" id="PF00593"/>
    </source>
</evidence>
<accession>A0ABW7ENS8</accession>
<dbReference type="EMBL" id="JBIGHY010000002">
    <property type="protein sequence ID" value="MFG6413930.1"/>
    <property type="molecule type" value="Genomic_DNA"/>
</dbReference>
<protein>
    <submittedName>
        <fullName evidence="15">TonB-dependent receptor plug domain-containing protein</fullName>
    </submittedName>
</protein>
<name>A0ABW7ENS8_9BURK</name>
<feature type="domain" description="TonB-dependent receptor plug" evidence="14">
    <location>
        <begin position="62"/>
        <end position="175"/>
    </location>
</feature>
<keyword evidence="16" id="KW-1185">Reference proteome</keyword>
<comment type="caution">
    <text evidence="15">The sequence shown here is derived from an EMBL/GenBank/DDBJ whole genome shotgun (WGS) entry which is preliminary data.</text>
</comment>
<dbReference type="PANTHER" id="PTHR47234">
    <property type="match status" value="1"/>
</dbReference>
<keyword evidence="8 15" id="KW-0675">Receptor</keyword>
<dbReference type="InterPro" id="IPR039426">
    <property type="entry name" value="TonB-dep_rcpt-like"/>
</dbReference>
<dbReference type="PANTHER" id="PTHR47234:SF3">
    <property type="entry name" value="SECRETIN_TONB SHORT N-TERMINAL DOMAIN-CONTAINING PROTEIN"/>
    <property type="match status" value="1"/>
</dbReference>
<dbReference type="Pfam" id="PF07715">
    <property type="entry name" value="Plug"/>
    <property type="match status" value="1"/>
</dbReference>
<keyword evidence="4 10" id="KW-1134">Transmembrane beta strand</keyword>
<dbReference type="Gene3D" id="2.170.130.10">
    <property type="entry name" value="TonB-dependent receptor, plug domain"/>
    <property type="match status" value="1"/>
</dbReference>
<dbReference type="SUPFAM" id="SSF56935">
    <property type="entry name" value="Porins"/>
    <property type="match status" value="1"/>
</dbReference>